<evidence type="ECO:0000256" key="12">
    <source>
        <dbReference type="ARBA" id="ARBA00041185"/>
    </source>
</evidence>
<keyword evidence="6" id="KW-0573">Peptidoglycan synthesis</keyword>
<dbReference type="AlphaFoldDB" id="A0A0M0L659"/>
<dbReference type="GO" id="GO:0008955">
    <property type="term" value="F:peptidoglycan glycosyltransferase activity"/>
    <property type="evidence" value="ECO:0007669"/>
    <property type="project" value="UniProtKB-EC"/>
</dbReference>
<dbReference type="PANTHER" id="PTHR30474">
    <property type="entry name" value="CELL CYCLE PROTEIN"/>
    <property type="match status" value="1"/>
</dbReference>
<dbReference type="RefSeq" id="WP_053401609.1">
    <property type="nucleotide sequence ID" value="NZ_JAUKEN010000001.1"/>
</dbReference>
<keyword evidence="19" id="KW-1185">Reference proteome</keyword>
<evidence type="ECO:0000256" key="1">
    <source>
        <dbReference type="ARBA" id="ARBA00004141"/>
    </source>
</evidence>
<keyword evidence="18" id="KW-0132">Cell division</keyword>
<dbReference type="Proteomes" id="UP000037558">
    <property type="component" value="Unassembled WGS sequence"/>
</dbReference>
<comment type="catalytic activity">
    <reaction evidence="15">
        <text>[GlcNAc-(1-&gt;4)-Mur2Ac(oyl-L-Ala-gamma-D-Glu-L-Lys-D-Ala-D-Ala)](n)-di-trans,octa-cis-undecaprenyl diphosphate + beta-D-GlcNAc-(1-&gt;4)-Mur2Ac(oyl-L-Ala-gamma-D-Glu-L-Lys-D-Ala-D-Ala)-di-trans,octa-cis-undecaprenyl diphosphate = [GlcNAc-(1-&gt;4)-Mur2Ac(oyl-L-Ala-gamma-D-Glu-L-Lys-D-Ala-D-Ala)](n+1)-di-trans,octa-cis-undecaprenyl diphosphate + di-trans,octa-cis-undecaprenyl diphosphate + H(+)</text>
        <dbReference type="Rhea" id="RHEA:23708"/>
        <dbReference type="Rhea" id="RHEA-COMP:9602"/>
        <dbReference type="Rhea" id="RHEA-COMP:9603"/>
        <dbReference type="ChEBI" id="CHEBI:15378"/>
        <dbReference type="ChEBI" id="CHEBI:58405"/>
        <dbReference type="ChEBI" id="CHEBI:60033"/>
        <dbReference type="ChEBI" id="CHEBI:78435"/>
        <dbReference type="EC" id="2.4.99.28"/>
    </reaction>
</comment>
<dbReference type="PANTHER" id="PTHR30474:SF2">
    <property type="entry name" value="PEPTIDOGLYCAN GLYCOSYLTRANSFERASE FTSW-RELATED"/>
    <property type="match status" value="1"/>
</dbReference>
<gene>
    <name evidence="18" type="ORF">AMD01_11875</name>
</gene>
<keyword evidence="8 17" id="KW-0472">Membrane</keyword>
<dbReference type="GO" id="GO:0032153">
    <property type="term" value="C:cell division site"/>
    <property type="evidence" value="ECO:0007669"/>
    <property type="project" value="TreeGrafter"/>
</dbReference>
<keyword evidence="18" id="KW-0131">Cell cycle</keyword>
<keyword evidence="2" id="KW-0328">Glycosyltransferase</keyword>
<dbReference type="EC" id="2.4.99.28" evidence="14"/>
<dbReference type="STRING" id="284581.AMD01_11875"/>
<keyword evidence="4 17" id="KW-0812">Transmembrane</keyword>
<evidence type="ECO:0000313" key="18">
    <source>
        <dbReference type="EMBL" id="KOO46514.1"/>
    </source>
</evidence>
<feature type="transmembrane region" description="Helical" evidence="17">
    <location>
        <begin position="352"/>
        <end position="373"/>
    </location>
</feature>
<evidence type="ECO:0000256" key="3">
    <source>
        <dbReference type="ARBA" id="ARBA00022679"/>
    </source>
</evidence>
<dbReference type="GO" id="GO:0051301">
    <property type="term" value="P:cell division"/>
    <property type="evidence" value="ECO:0007669"/>
    <property type="project" value="UniProtKB-KW"/>
</dbReference>
<feature type="transmembrane region" description="Helical" evidence="17">
    <location>
        <begin position="12"/>
        <end position="41"/>
    </location>
</feature>
<evidence type="ECO:0000256" key="11">
    <source>
        <dbReference type="ARBA" id="ARBA00038053"/>
    </source>
</evidence>
<dbReference type="GO" id="GO:0015648">
    <property type="term" value="F:lipid-linked peptidoglycan transporter activity"/>
    <property type="evidence" value="ECO:0007669"/>
    <property type="project" value="TreeGrafter"/>
</dbReference>
<evidence type="ECO:0000256" key="2">
    <source>
        <dbReference type="ARBA" id="ARBA00022676"/>
    </source>
</evidence>
<dbReference type="InterPro" id="IPR001182">
    <property type="entry name" value="FtsW/RodA"/>
</dbReference>
<feature type="transmembrane region" description="Helical" evidence="17">
    <location>
        <begin position="53"/>
        <end position="70"/>
    </location>
</feature>
<evidence type="ECO:0000256" key="6">
    <source>
        <dbReference type="ARBA" id="ARBA00022984"/>
    </source>
</evidence>
<dbReference type="InterPro" id="IPR018365">
    <property type="entry name" value="Cell_cycle_FtsW-rel_CS"/>
</dbReference>
<comment type="similarity">
    <text evidence="11">Belongs to the SEDS family. FtsW subfamily.</text>
</comment>
<feature type="transmembrane region" description="Helical" evidence="17">
    <location>
        <begin position="112"/>
        <end position="133"/>
    </location>
</feature>
<protein>
    <recommendedName>
        <fullName evidence="12">Probable peptidoglycan glycosyltransferase FtsW</fullName>
        <ecNumber evidence="14">2.4.99.28</ecNumber>
    </recommendedName>
    <alternativeName>
        <fullName evidence="13">Cell division protein FtsW</fullName>
    </alternativeName>
    <alternativeName>
        <fullName evidence="10">Cell wall polymerase</fullName>
    </alternativeName>
    <alternativeName>
        <fullName evidence="9">Peptidoglycan polymerase</fullName>
    </alternativeName>
</protein>
<evidence type="ECO:0000256" key="4">
    <source>
        <dbReference type="ARBA" id="ARBA00022692"/>
    </source>
</evidence>
<evidence type="ECO:0000256" key="15">
    <source>
        <dbReference type="ARBA" id="ARBA00049902"/>
    </source>
</evidence>
<dbReference type="GO" id="GO:0008360">
    <property type="term" value="P:regulation of cell shape"/>
    <property type="evidence" value="ECO:0007669"/>
    <property type="project" value="UniProtKB-KW"/>
</dbReference>
<dbReference type="GO" id="GO:0005886">
    <property type="term" value="C:plasma membrane"/>
    <property type="evidence" value="ECO:0007669"/>
    <property type="project" value="TreeGrafter"/>
</dbReference>
<feature type="transmembrane region" description="Helical" evidence="17">
    <location>
        <begin position="168"/>
        <end position="186"/>
    </location>
</feature>
<feature type="transmembrane region" description="Helical" evidence="17">
    <location>
        <begin position="193"/>
        <end position="212"/>
    </location>
</feature>
<dbReference type="GO" id="GO:0009252">
    <property type="term" value="P:peptidoglycan biosynthetic process"/>
    <property type="evidence" value="ECO:0007669"/>
    <property type="project" value="UniProtKB-KW"/>
</dbReference>
<name>A0A0M0L659_9BACI</name>
<evidence type="ECO:0000256" key="13">
    <source>
        <dbReference type="ARBA" id="ARBA00041418"/>
    </source>
</evidence>
<comment type="caution">
    <text evidence="18">The sequence shown here is derived from an EMBL/GenBank/DDBJ whole genome shotgun (WGS) entry which is preliminary data.</text>
</comment>
<dbReference type="PATRIC" id="fig|284581.3.peg.2492"/>
<evidence type="ECO:0000256" key="7">
    <source>
        <dbReference type="ARBA" id="ARBA00022989"/>
    </source>
</evidence>
<dbReference type="OrthoDB" id="9768187at2"/>
<evidence type="ECO:0000256" key="10">
    <source>
        <dbReference type="ARBA" id="ARBA00033270"/>
    </source>
</evidence>
<sequence length="393" mass="42925">MFKKMLRSYDYAFIIAVLLLCCFGLVMVYSSSMVVAVSVYGKASDFFYQKQKIFLILSVVVFFIFAFFPYKVYAHKRFQMTVMLGVIGSLILILIFGHAANNAQSWFRIGPIAVQPAEFAKLGVIMYMAAMLARKQQYINEVKKSITKPVGMLVIIIFLIMMQPDYGSAMIIIAIAMTIIFSSGLSFKTIAKLSLLGLIMIGIILGILQITGNMDLLLSKGRLSRFTGFMHPFDDVQHSGYQLVNSFIAIAQGGMKGLGLGHSIQKTGYLPEPHTDFISAIISEELGTVGVCIFLFLLFFIVAKGLRIAQRCPDAFGSLLAIGISSMIGIQTVINLGAAIGLLPITGVTLPFISYGGSSLILLMLSVGVLANISMVSNMKRKYAADIASLKNN</sequence>
<evidence type="ECO:0000256" key="17">
    <source>
        <dbReference type="SAM" id="Phobius"/>
    </source>
</evidence>
<evidence type="ECO:0000256" key="9">
    <source>
        <dbReference type="ARBA" id="ARBA00032370"/>
    </source>
</evidence>
<keyword evidence="5" id="KW-0133">Cell shape</keyword>
<organism evidence="18 19">
    <name type="scientific">Priestia koreensis</name>
    <dbReference type="NCBI Taxonomy" id="284581"/>
    <lineage>
        <taxon>Bacteria</taxon>
        <taxon>Bacillati</taxon>
        <taxon>Bacillota</taxon>
        <taxon>Bacilli</taxon>
        <taxon>Bacillales</taxon>
        <taxon>Bacillaceae</taxon>
        <taxon>Priestia</taxon>
    </lineage>
</organism>
<evidence type="ECO:0000256" key="16">
    <source>
        <dbReference type="ARBA" id="ARBA00049966"/>
    </source>
</evidence>
<feature type="transmembrane region" description="Helical" evidence="17">
    <location>
        <begin position="315"/>
        <end position="340"/>
    </location>
</feature>
<keyword evidence="3" id="KW-0808">Transferase</keyword>
<proteinExistence type="inferred from homology"/>
<dbReference type="EMBL" id="LILC01000013">
    <property type="protein sequence ID" value="KOO46514.1"/>
    <property type="molecule type" value="Genomic_DNA"/>
</dbReference>
<accession>A0A0M0L659</accession>
<evidence type="ECO:0000256" key="8">
    <source>
        <dbReference type="ARBA" id="ARBA00023136"/>
    </source>
</evidence>
<evidence type="ECO:0000256" key="5">
    <source>
        <dbReference type="ARBA" id="ARBA00022960"/>
    </source>
</evidence>
<comment type="subcellular location">
    <subcellularLocation>
        <location evidence="1">Membrane</location>
        <topology evidence="1">Multi-pass membrane protein</topology>
    </subcellularLocation>
</comment>
<reference evidence="19" key="1">
    <citation type="submission" date="2015-08" db="EMBL/GenBank/DDBJ databases">
        <title>Fjat-14210 dsm16467.</title>
        <authorList>
            <person name="Liu B."/>
            <person name="Wang J."/>
            <person name="Zhu Y."/>
            <person name="Liu G."/>
            <person name="Chen Q."/>
            <person name="Chen Z."/>
            <person name="Lan J."/>
            <person name="Che J."/>
            <person name="Ge C."/>
            <person name="Shi H."/>
            <person name="Pan Z."/>
            <person name="Liu X."/>
        </authorList>
    </citation>
    <scope>NUCLEOTIDE SEQUENCE [LARGE SCALE GENOMIC DNA]</scope>
    <source>
        <strain evidence="19">DSM 16467</strain>
    </source>
</reference>
<dbReference type="PROSITE" id="PS00428">
    <property type="entry name" value="FTSW_RODA_SPOVE"/>
    <property type="match status" value="1"/>
</dbReference>
<evidence type="ECO:0000313" key="19">
    <source>
        <dbReference type="Proteomes" id="UP000037558"/>
    </source>
</evidence>
<dbReference type="Pfam" id="PF01098">
    <property type="entry name" value="FTSW_RODA_SPOVE"/>
    <property type="match status" value="1"/>
</dbReference>
<keyword evidence="7 17" id="KW-1133">Transmembrane helix</keyword>
<evidence type="ECO:0000256" key="14">
    <source>
        <dbReference type="ARBA" id="ARBA00044770"/>
    </source>
</evidence>
<feature type="transmembrane region" description="Helical" evidence="17">
    <location>
        <begin position="82"/>
        <end position="100"/>
    </location>
</feature>
<feature type="transmembrane region" description="Helical" evidence="17">
    <location>
        <begin position="277"/>
        <end position="303"/>
    </location>
</feature>
<comment type="function">
    <text evidence="16">Peptidoglycan polymerase that is essential for cell division.</text>
</comment>
<feature type="transmembrane region" description="Helical" evidence="17">
    <location>
        <begin position="145"/>
        <end position="162"/>
    </location>
</feature>